<gene>
    <name evidence="2" type="ORF">GCM10023321_39850</name>
</gene>
<comment type="caution">
    <text evidence="2">The sequence shown here is derived from an EMBL/GenBank/DDBJ whole genome shotgun (WGS) entry which is preliminary data.</text>
</comment>
<accession>A0ABP9QB91</accession>
<evidence type="ECO:0000313" key="2">
    <source>
        <dbReference type="EMBL" id="GAA5159159.1"/>
    </source>
</evidence>
<feature type="region of interest" description="Disordered" evidence="1">
    <location>
        <begin position="1"/>
        <end position="24"/>
    </location>
</feature>
<keyword evidence="3" id="KW-1185">Reference proteome</keyword>
<name>A0ABP9QB91_9PSEU</name>
<dbReference type="EMBL" id="BAABJP010000018">
    <property type="protein sequence ID" value="GAA5159159.1"/>
    <property type="molecule type" value="Genomic_DNA"/>
</dbReference>
<dbReference type="Proteomes" id="UP001428817">
    <property type="component" value="Unassembled WGS sequence"/>
</dbReference>
<sequence length="67" mass="7048">MTGVSRTAKPTTSELFSGYLKPDRAHPDAFDEMFAPDGRVRAPIQCLQHADSVGSGASGSDPPAQTD</sequence>
<evidence type="ECO:0000256" key="1">
    <source>
        <dbReference type="SAM" id="MobiDB-lite"/>
    </source>
</evidence>
<protein>
    <submittedName>
        <fullName evidence="2">Uncharacterized protein</fullName>
    </submittedName>
</protein>
<reference evidence="3" key="1">
    <citation type="journal article" date="2019" name="Int. J. Syst. Evol. Microbiol.">
        <title>The Global Catalogue of Microorganisms (GCM) 10K type strain sequencing project: providing services to taxonomists for standard genome sequencing and annotation.</title>
        <authorList>
            <consortium name="The Broad Institute Genomics Platform"/>
            <consortium name="The Broad Institute Genome Sequencing Center for Infectious Disease"/>
            <person name="Wu L."/>
            <person name="Ma J."/>
        </authorList>
    </citation>
    <scope>NUCLEOTIDE SEQUENCE [LARGE SCALE GENOMIC DNA]</scope>
    <source>
        <strain evidence="3">JCM 18303</strain>
    </source>
</reference>
<organism evidence="2 3">
    <name type="scientific">Pseudonocardia eucalypti</name>
    <dbReference type="NCBI Taxonomy" id="648755"/>
    <lineage>
        <taxon>Bacteria</taxon>
        <taxon>Bacillati</taxon>
        <taxon>Actinomycetota</taxon>
        <taxon>Actinomycetes</taxon>
        <taxon>Pseudonocardiales</taxon>
        <taxon>Pseudonocardiaceae</taxon>
        <taxon>Pseudonocardia</taxon>
    </lineage>
</organism>
<evidence type="ECO:0000313" key="3">
    <source>
        <dbReference type="Proteomes" id="UP001428817"/>
    </source>
</evidence>
<feature type="compositionally biased region" description="Polar residues" evidence="1">
    <location>
        <begin position="1"/>
        <end position="15"/>
    </location>
</feature>
<proteinExistence type="predicted"/>